<dbReference type="GeneID" id="54559892"/>
<dbReference type="InterPro" id="IPR029063">
    <property type="entry name" value="SAM-dependent_MTases_sf"/>
</dbReference>
<evidence type="ECO:0000256" key="2">
    <source>
        <dbReference type="ARBA" id="ARBA00023002"/>
    </source>
</evidence>
<dbReference type="Proteomes" id="UP000799537">
    <property type="component" value="Unassembled WGS sequence"/>
</dbReference>
<dbReference type="SUPFAM" id="SSF51735">
    <property type="entry name" value="NAD(P)-binding Rossmann-fold domains"/>
    <property type="match status" value="1"/>
</dbReference>
<protein>
    <recommendedName>
        <fullName evidence="5">Methyltransferase domain-containing protein</fullName>
    </recommendedName>
</protein>
<proteinExistence type="inferred from homology"/>
<organism evidence="3 4">
    <name type="scientific">Zasmidium cellare ATCC 36951</name>
    <dbReference type="NCBI Taxonomy" id="1080233"/>
    <lineage>
        <taxon>Eukaryota</taxon>
        <taxon>Fungi</taxon>
        <taxon>Dikarya</taxon>
        <taxon>Ascomycota</taxon>
        <taxon>Pezizomycotina</taxon>
        <taxon>Dothideomycetes</taxon>
        <taxon>Dothideomycetidae</taxon>
        <taxon>Mycosphaerellales</taxon>
        <taxon>Mycosphaerellaceae</taxon>
        <taxon>Zasmidium</taxon>
    </lineage>
</organism>
<dbReference type="Gene3D" id="3.40.50.150">
    <property type="entry name" value="Vaccinia Virus protein VP39"/>
    <property type="match status" value="1"/>
</dbReference>
<comment type="similarity">
    <text evidence="1">Belongs to the short-chain dehydrogenases/reductases (SDR) family.</text>
</comment>
<evidence type="ECO:0000313" key="3">
    <source>
        <dbReference type="EMBL" id="KAF2166432.1"/>
    </source>
</evidence>
<keyword evidence="2" id="KW-0560">Oxidoreductase</keyword>
<dbReference type="PANTHER" id="PTHR43669:SF4">
    <property type="entry name" value="SHORT-CHAIN DEHYDROGENASE"/>
    <property type="match status" value="1"/>
</dbReference>
<dbReference type="AlphaFoldDB" id="A0A6A6CKE8"/>
<reference evidence="3" key="1">
    <citation type="journal article" date="2020" name="Stud. Mycol.">
        <title>101 Dothideomycetes genomes: a test case for predicting lifestyles and emergence of pathogens.</title>
        <authorList>
            <person name="Haridas S."/>
            <person name="Albert R."/>
            <person name="Binder M."/>
            <person name="Bloem J."/>
            <person name="Labutti K."/>
            <person name="Salamov A."/>
            <person name="Andreopoulos B."/>
            <person name="Baker S."/>
            <person name="Barry K."/>
            <person name="Bills G."/>
            <person name="Bluhm B."/>
            <person name="Cannon C."/>
            <person name="Castanera R."/>
            <person name="Culley D."/>
            <person name="Daum C."/>
            <person name="Ezra D."/>
            <person name="Gonzalez J."/>
            <person name="Henrissat B."/>
            <person name="Kuo A."/>
            <person name="Liang C."/>
            <person name="Lipzen A."/>
            <person name="Lutzoni F."/>
            <person name="Magnuson J."/>
            <person name="Mondo S."/>
            <person name="Nolan M."/>
            <person name="Ohm R."/>
            <person name="Pangilinan J."/>
            <person name="Park H.-J."/>
            <person name="Ramirez L."/>
            <person name="Alfaro M."/>
            <person name="Sun H."/>
            <person name="Tritt A."/>
            <person name="Yoshinaga Y."/>
            <person name="Zwiers L.-H."/>
            <person name="Turgeon B."/>
            <person name="Goodwin S."/>
            <person name="Spatafora J."/>
            <person name="Crous P."/>
            <person name="Grigoriev I."/>
        </authorList>
    </citation>
    <scope>NUCLEOTIDE SEQUENCE</scope>
    <source>
        <strain evidence="3">ATCC 36951</strain>
    </source>
</reference>
<dbReference type="PANTHER" id="PTHR43669">
    <property type="entry name" value="5-KETO-D-GLUCONATE 5-REDUCTASE"/>
    <property type="match status" value="1"/>
</dbReference>
<name>A0A6A6CKE8_ZASCE</name>
<keyword evidence="4" id="KW-1185">Reference proteome</keyword>
<dbReference type="SUPFAM" id="SSF53335">
    <property type="entry name" value="S-adenosyl-L-methionine-dependent methyltransferases"/>
    <property type="match status" value="1"/>
</dbReference>
<accession>A0A6A6CKE8</accession>
<evidence type="ECO:0000313" key="4">
    <source>
        <dbReference type="Proteomes" id="UP000799537"/>
    </source>
</evidence>
<dbReference type="CDD" id="cd02440">
    <property type="entry name" value="AdoMet_MTases"/>
    <property type="match status" value="1"/>
</dbReference>
<gene>
    <name evidence="3" type="ORF">M409DRAFT_23074</name>
</gene>
<evidence type="ECO:0000256" key="1">
    <source>
        <dbReference type="ARBA" id="ARBA00006484"/>
    </source>
</evidence>
<dbReference type="EMBL" id="ML993596">
    <property type="protein sequence ID" value="KAF2166432.1"/>
    <property type="molecule type" value="Genomic_DNA"/>
</dbReference>
<dbReference type="Pfam" id="PF13489">
    <property type="entry name" value="Methyltransf_23"/>
    <property type="match status" value="1"/>
</dbReference>
<dbReference type="RefSeq" id="XP_033667321.1">
    <property type="nucleotide sequence ID" value="XM_033806620.1"/>
</dbReference>
<dbReference type="Gene3D" id="3.40.50.720">
    <property type="entry name" value="NAD(P)-binding Rossmann-like Domain"/>
    <property type="match status" value="1"/>
</dbReference>
<dbReference type="OrthoDB" id="5336600at2759"/>
<sequence>MSASDTALILGAGPRVGSSVAKKFASEGYAVVIASRSVQDGSTSPEGYLQVKVDLDQPRSVRHAFESVMEHFQAPPNVVVFNGAHRLLNPPDDPFSTSLESFHACSKVGFESQYVAAQEAVKGFKTLPESVPKTFIFTGNALNQVPIPQVFPFALSKRLSATVIEYGANAYGSKGYRFYYADERKPGDGRPAGEDIDGEAHAEMYWQLAQPGLQEPWLVTFGKGEGRVPYGGVGFDGVPYNAEWVDHQLCDACYNESFIREPYKIHVRRLLVRQDELGVYAHELTQTNFEHKLLDPAIPIGDEPLIVADVATGTGVWALEVAERFPNLTIEGLDINLNETPPKAWLPSNVTFREFNLLEDIPEELVERYDIVHVQFVMIFVLDSNVHAVIQRLLRMLKPGGYLQWTDSNSNRYSWHTATTGQEPTEVIKLYTMAQDIVGKRSQNLKWLNNFEDLFKRSGLKDVEYVAPESRPSTLQPVMMNWIWALEEGFGHLRMKVPERAQAIDEWMEQRKRALQEIEELKVGMNMRTQRCIGRKPVS</sequence>
<dbReference type="GO" id="GO:0016491">
    <property type="term" value="F:oxidoreductase activity"/>
    <property type="evidence" value="ECO:0007669"/>
    <property type="project" value="UniProtKB-KW"/>
</dbReference>
<evidence type="ECO:0008006" key="5">
    <source>
        <dbReference type="Google" id="ProtNLM"/>
    </source>
</evidence>
<dbReference type="InterPro" id="IPR036291">
    <property type="entry name" value="NAD(P)-bd_dom_sf"/>
</dbReference>